<evidence type="ECO:0000256" key="1">
    <source>
        <dbReference type="PROSITE-ProRule" id="PRU00325"/>
    </source>
</evidence>
<dbReference type="PROSITE" id="PS50966">
    <property type="entry name" value="ZF_SWIM"/>
    <property type="match status" value="1"/>
</dbReference>
<protein>
    <submittedName>
        <fullName evidence="3">SWIM zinc finger domain-containing protein</fullName>
    </submittedName>
</protein>
<reference evidence="3 4" key="1">
    <citation type="submission" date="2024-11" db="EMBL/GenBank/DDBJ databases">
        <authorList>
            <person name="Heng Y.C."/>
            <person name="Lim A.C.H."/>
            <person name="Lee J.K.Y."/>
            <person name="Kittelmann S."/>
        </authorList>
    </citation>
    <scope>NUCLEOTIDE SEQUENCE [LARGE SCALE GENOMIC DNA]</scope>
    <source>
        <strain evidence="3 4">WILCCON 0269</strain>
    </source>
</reference>
<keyword evidence="4" id="KW-1185">Reference proteome</keyword>
<keyword evidence="1" id="KW-0479">Metal-binding</keyword>
<evidence type="ECO:0000313" key="3">
    <source>
        <dbReference type="EMBL" id="MFL0197725.1"/>
    </source>
</evidence>
<proteinExistence type="predicted"/>
<dbReference type="EMBL" id="JBJHZX010000036">
    <property type="protein sequence ID" value="MFL0197725.1"/>
    <property type="molecule type" value="Genomic_DNA"/>
</dbReference>
<sequence>MNINNFQKHTNKTILDRGYDYYNEGNIIEICNQGDNEYIFQIRGSEDYEVVIKIDDEGEIVYSQCDCSYDLGPVCKHQVAAYFQLFEIFNSEYNSTNMKKK</sequence>
<keyword evidence="1" id="KW-0863">Zinc-finger</keyword>
<feature type="domain" description="SWIM-type" evidence="2">
    <location>
        <begin position="48"/>
        <end position="86"/>
    </location>
</feature>
<name>A0ABW8SNS0_9CLOT</name>
<comment type="caution">
    <text evidence="3">The sequence shown here is derived from an EMBL/GenBank/DDBJ whole genome shotgun (WGS) entry which is preliminary data.</text>
</comment>
<evidence type="ECO:0000259" key="2">
    <source>
        <dbReference type="PROSITE" id="PS50966"/>
    </source>
</evidence>
<evidence type="ECO:0000313" key="4">
    <source>
        <dbReference type="Proteomes" id="UP001623660"/>
    </source>
</evidence>
<accession>A0ABW8SNS0</accession>
<dbReference type="Proteomes" id="UP001623660">
    <property type="component" value="Unassembled WGS sequence"/>
</dbReference>
<dbReference type="RefSeq" id="WP_406793830.1">
    <property type="nucleotide sequence ID" value="NZ_JBJHZX010000036.1"/>
</dbReference>
<gene>
    <name evidence="3" type="ORF">ACJDU8_19450</name>
</gene>
<organism evidence="3 4">
    <name type="scientific">Candidatus Clostridium eludens</name>
    <dbReference type="NCBI Taxonomy" id="3381663"/>
    <lineage>
        <taxon>Bacteria</taxon>
        <taxon>Bacillati</taxon>
        <taxon>Bacillota</taxon>
        <taxon>Clostridia</taxon>
        <taxon>Eubacteriales</taxon>
        <taxon>Clostridiaceae</taxon>
        <taxon>Clostridium</taxon>
    </lineage>
</organism>
<keyword evidence="1" id="KW-0862">Zinc</keyword>
<dbReference type="InterPro" id="IPR007527">
    <property type="entry name" value="Znf_SWIM"/>
</dbReference>